<feature type="domain" description="Type II secretion system protein GspF" evidence="7">
    <location>
        <begin position="157"/>
        <end position="281"/>
    </location>
</feature>
<evidence type="ECO:0000256" key="6">
    <source>
        <dbReference type="SAM" id="Phobius"/>
    </source>
</evidence>
<comment type="caution">
    <text evidence="8">The sequence shown here is derived from an EMBL/GenBank/DDBJ whole genome shotgun (WGS) entry which is preliminary data.</text>
</comment>
<dbReference type="PANTHER" id="PTHR35007:SF1">
    <property type="entry name" value="PILUS ASSEMBLY PROTEIN"/>
    <property type="match status" value="1"/>
</dbReference>
<protein>
    <submittedName>
        <fullName evidence="8">Type II secretion system F family protein</fullName>
    </submittedName>
</protein>
<sequence length="324" mass="36230">MDFVLYAFIVAVFVAVVLLIDGSYLWWRGTHGSEIRRIESRLRAMAAGQHEHAAEQLLKTRLLDSAPGALKLLLGAPRLRLIERYLQQSGVRLNVASFLALCALAFLVTGGVLYALALPWWFALACAALAASLPVLWLTRKRAQRLQRIEAMLPDALDMMSRALRAGHAFLNTLKMVADDMDGPLADEFRITFDEINYGFSMQDALQSLAERVPLTDLRFFVLSVLIQRETGGNLSEVLGNISTLIRERLKLLGQVRVLSAEGRLSAWILTLLPFVLAGVINLVNPGFMKVLWEDPVGLNMLLAMLVMMVLGVLWMRRIIRIHI</sequence>
<dbReference type="InterPro" id="IPR018076">
    <property type="entry name" value="T2SS_GspF_dom"/>
</dbReference>
<proteinExistence type="predicted"/>
<accession>A0A4V4N8P2</accession>
<keyword evidence="2" id="KW-1003">Cell membrane</keyword>
<feature type="transmembrane region" description="Helical" evidence="6">
    <location>
        <begin position="297"/>
        <end position="316"/>
    </location>
</feature>
<feature type="transmembrane region" description="Helical" evidence="6">
    <location>
        <begin position="93"/>
        <end position="114"/>
    </location>
</feature>
<keyword evidence="3 6" id="KW-0812">Transmembrane</keyword>
<feature type="transmembrane region" description="Helical" evidence="6">
    <location>
        <begin position="265"/>
        <end position="285"/>
    </location>
</feature>
<evidence type="ECO:0000259" key="7">
    <source>
        <dbReference type="Pfam" id="PF00482"/>
    </source>
</evidence>
<evidence type="ECO:0000256" key="5">
    <source>
        <dbReference type="ARBA" id="ARBA00023136"/>
    </source>
</evidence>
<dbReference type="Gene3D" id="1.20.81.30">
    <property type="entry name" value="Type II secretion system (T2SS), domain F"/>
    <property type="match status" value="1"/>
</dbReference>
<dbReference type="RefSeq" id="WP_136551691.1">
    <property type="nucleotide sequence ID" value="NZ_STGJ01000003.1"/>
</dbReference>
<evidence type="ECO:0000313" key="8">
    <source>
        <dbReference type="EMBL" id="TIC85243.1"/>
    </source>
</evidence>
<organism evidence="8 9">
    <name type="scientific">Crenobacter intestini</name>
    <dbReference type="NCBI Taxonomy" id="2563443"/>
    <lineage>
        <taxon>Bacteria</taxon>
        <taxon>Pseudomonadati</taxon>
        <taxon>Pseudomonadota</taxon>
        <taxon>Betaproteobacteria</taxon>
        <taxon>Neisseriales</taxon>
        <taxon>Neisseriaceae</taxon>
        <taxon>Crenobacter</taxon>
    </lineage>
</organism>
<dbReference type="PANTHER" id="PTHR35007">
    <property type="entry name" value="INTEGRAL MEMBRANE PROTEIN-RELATED"/>
    <property type="match status" value="1"/>
</dbReference>
<dbReference type="GO" id="GO:0005886">
    <property type="term" value="C:plasma membrane"/>
    <property type="evidence" value="ECO:0007669"/>
    <property type="project" value="UniProtKB-SubCell"/>
</dbReference>
<dbReference type="Pfam" id="PF00482">
    <property type="entry name" value="T2SSF"/>
    <property type="match status" value="1"/>
</dbReference>
<dbReference type="OrthoDB" id="597333at2"/>
<gene>
    <name evidence="8" type="ORF">E5K04_04395</name>
</gene>
<name>A0A4V4N8P2_9NEIS</name>
<evidence type="ECO:0000313" key="9">
    <source>
        <dbReference type="Proteomes" id="UP000308891"/>
    </source>
</evidence>
<comment type="subcellular location">
    <subcellularLocation>
        <location evidence="1">Cell membrane</location>
        <topology evidence="1">Multi-pass membrane protein</topology>
    </subcellularLocation>
</comment>
<evidence type="ECO:0000256" key="4">
    <source>
        <dbReference type="ARBA" id="ARBA00022989"/>
    </source>
</evidence>
<reference evidence="8 9" key="1">
    <citation type="submission" date="2019-04" db="EMBL/GenBank/DDBJ databases">
        <title>Crenobacter sp. nov.</title>
        <authorList>
            <person name="Shi S."/>
        </authorList>
    </citation>
    <scope>NUCLEOTIDE SEQUENCE [LARGE SCALE GENOMIC DNA]</scope>
    <source>
        <strain evidence="8 9">GY 70310</strain>
    </source>
</reference>
<dbReference type="Proteomes" id="UP000308891">
    <property type="component" value="Unassembled WGS sequence"/>
</dbReference>
<feature type="transmembrane region" description="Helical" evidence="6">
    <location>
        <begin position="6"/>
        <end position="27"/>
    </location>
</feature>
<dbReference type="EMBL" id="STGJ01000003">
    <property type="protein sequence ID" value="TIC85243.1"/>
    <property type="molecule type" value="Genomic_DNA"/>
</dbReference>
<keyword evidence="5 6" id="KW-0472">Membrane</keyword>
<feature type="transmembrane region" description="Helical" evidence="6">
    <location>
        <begin position="120"/>
        <end position="139"/>
    </location>
</feature>
<evidence type="ECO:0000256" key="1">
    <source>
        <dbReference type="ARBA" id="ARBA00004651"/>
    </source>
</evidence>
<keyword evidence="9" id="KW-1185">Reference proteome</keyword>
<dbReference type="InterPro" id="IPR042094">
    <property type="entry name" value="T2SS_GspF_sf"/>
</dbReference>
<evidence type="ECO:0000256" key="3">
    <source>
        <dbReference type="ARBA" id="ARBA00022692"/>
    </source>
</evidence>
<dbReference type="AlphaFoldDB" id="A0A4V4N8P2"/>
<keyword evidence="4 6" id="KW-1133">Transmembrane helix</keyword>
<evidence type="ECO:0000256" key="2">
    <source>
        <dbReference type="ARBA" id="ARBA00022475"/>
    </source>
</evidence>